<name>A0A1M5SE22_9CLOT</name>
<dbReference type="AlphaFoldDB" id="A0A1M5SE22"/>
<dbReference type="Pfam" id="PF17295">
    <property type="entry name" value="DUF5348"/>
    <property type="match status" value="1"/>
</dbReference>
<evidence type="ECO:0000313" key="3">
    <source>
        <dbReference type="Proteomes" id="UP000184447"/>
    </source>
</evidence>
<dbReference type="OrthoDB" id="1807036at2"/>
<evidence type="ECO:0000259" key="1">
    <source>
        <dbReference type="Pfam" id="PF17295"/>
    </source>
</evidence>
<sequence>MNKKYDHEGKLKHNSQGRYALEDNYYFTSGEPIEIFDTDDNTWLQGIIEYSHKYQDYYFCNDEDGIYIYDLLGWKARI</sequence>
<protein>
    <recommendedName>
        <fullName evidence="1">DUF5348 domain-containing protein</fullName>
    </recommendedName>
</protein>
<dbReference type="EMBL" id="FQXM01000004">
    <property type="protein sequence ID" value="SHH36719.1"/>
    <property type="molecule type" value="Genomic_DNA"/>
</dbReference>
<gene>
    <name evidence="2" type="ORF">SAMN02745207_00887</name>
</gene>
<dbReference type="RefSeq" id="WP_073337219.1">
    <property type="nucleotide sequence ID" value="NZ_FQXM01000004.1"/>
</dbReference>
<reference evidence="2 3" key="1">
    <citation type="submission" date="2016-11" db="EMBL/GenBank/DDBJ databases">
        <authorList>
            <person name="Jaros S."/>
            <person name="Januszkiewicz K."/>
            <person name="Wedrychowicz H."/>
        </authorList>
    </citation>
    <scope>NUCLEOTIDE SEQUENCE [LARGE SCALE GENOMIC DNA]</scope>
    <source>
        <strain evidence="2 3">DSM 8605</strain>
    </source>
</reference>
<dbReference type="Gene3D" id="2.40.10.390">
    <property type="match status" value="1"/>
</dbReference>
<keyword evidence="3" id="KW-1185">Reference proteome</keyword>
<dbReference type="InterPro" id="IPR035255">
    <property type="entry name" value="DUF5348"/>
</dbReference>
<dbReference type="Proteomes" id="UP000184447">
    <property type="component" value="Unassembled WGS sequence"/>
</dbReference>
<proteinExistence type="predicted"/>
<evidence type="ECO:0000313" key="2">
    <source>
        <dbReference type="EMBL" id="SHH36719.1"/>
    </source>
</evidence>
<accession>A0A1M5SE22</accession>
<feature type="domain" description="DUF5348" evidence="1">
    <location>
        <begin position="9"/>
        <end position="78"/>
    </location>
</feature>
<organism evidence="2 3">
    <name type="scientific">Clostridium grantii DSM 8605</name>
    <dbReference type="NCBI Taxonomy" id="1121316"/>
    <lineage>
        <taxon>Bacteria</taxon>
        <taxon>Bacillati</taxon>
        <taxon>Bacillota</taxon>
        <taxon>Clostridia</taxon>
        <taxon>Eubacteriales</taxon>
        <taxon>Clostridiaceae</taxon>
        <taxon>Clostridium</taxon>
    </lineage>
</organism>
<dbReference type="STRING" id="1121316.SAMN02745207_00887"/>